<dbReference type="EMBL" id="FOCX01000004">
    <property type="protein sequence ID" value="SEN70652.1"/>
    <property type="molecule type" value="Genomic_DNA"/>
</dbReference>
<protein>
    <recommendedName>
        <fullName evidence="3">DUF5658 domain-containing protein</fullName>
    </recommendedName>
</protein>
<name>A0A1H8IQF2_9EURY</name>
<keyword evidence="5" id="KW-1185">Reference proteome</keyword>
<accession>A0A1H8IQF2</accession>
<evidence type="ECO:0000313" key="5">
    <source>
        <dbReference type="Proteomes" id="UP000198775"/>
    </source>
</evidence>
<keyword evidence="2" id="KW-0812">Transmembrane</keyword>
<dbReference type="InterPro" id="IPR043717">
    <property type="entry name" value="DUF5658"/>
</dbReference>
<keyword evidence="2" id="KW-0472">Membrane</keyword>
<proteinExistence type="predicted"/>
<evidence type="ECO:0000256" key="2">
    <source>
        <dbReference type="SAM" id="Phobius"/>
    </source>
</evidence>
<keyword evidence="2" id="KW-1133">Transmembrane helix</keyword>
<evidence type="ECO:0000259" key="3">
    <source>
        <dbReference type="Pfam" id="PF18902"/>
    </source>
</evidence>
<feature type="transmembrane region" description="Helical" evidence="2">
    <location>
        <begin position="37"/>
        <end position="60"/>
    </location>
</feature>
<evidence type="ECO:0000256" key="1">
    <source>
        <dbReference type="SAM" id="MobiDB-lite"/>
    </source>
</evidence>
<sequence>MWLSSLPLDRMGSESGSPPDGPDPLERFERELPESHAVLWTVIIVAAAFDVVTTLTGLGAGLAEGNGVARAFLATYGSSGIGLLKFAALVVLVVTWHFLPDRPAELVLTGFAVISVLTVGLNALTLLSL</sequence>
<reference evidence="5" key="1">
    <citation type="submission" date="2016-10" db="EMBL/GenBank/DDBJ databases">
        <authorList>
            <person name="Varghese N."/>
            <person name="Submissions S."/>
        </authorList>
    </citation>
    <scope>NUCLEOTIDE SEQUENCE [LARGE SCALE GENOMIC DNA]</scope>
    <source>
        <strain evidence="5">IBRC-M 10043</strain>
    </source>
</reference>
<feature type="domain" description="DUF5658" evidence="3">
    <location>
        <begin position="42"/>
        <end position="125"/>
    </location>
</feature>
<dbReference type="AlphaFoldDB" id="A0A1H8IQF2"/>
<feature type="transmembrane region" description="Helical" evidence="2">
    <location>
        <begin position="80"/>
        <end position="99"/>
    </location>
</feature>
<organism evidence="4 5">
    <name type="scientific">Halorientalis persicus</name>
    <dbReference type="NCBI Taxonomy" id="1367881"/>
    <lineage>
        <taxon>Archaea</taxon>
        <taxon>Methanobacteriati</taxon>
        <taxon>Methanobacteriota</taxon>
        <taxon>Stenosarchaea group</taxon>
        <taxon>Halobacteria</taxon>
        <taxon>Halobacteriales</taxon>
        <taxon>Haloarculaceae</taxon>
        <taxon>Halorientalis</taxon>
    </lineage>
</organism>
<evidence type="ECO:0000313" key="4">
    <source>
        <dbReference type="EMBL" id="SEN70652.1"/>
    </source>
</evidence>
<dbReference type="Pfam" id="PF18902">
    <property type="entry name" value="DUF5658"/>
    <property type="match status" value="1"/>
</dbReference>
<dbReference type="Proteomes" id="UP000198775">
    <property type="component" value="Unassembled WGS sequence"/>
</dbReference>
<feature type="transmembrane region" description="Helical" evidence="2">
    <location>
        <begin position="106"/>
        <end position="127"/>
    </location>
</feature>
<gene>
    <name evidence="4" type="ORF">SAMN05216388_1004235</name>
</gene>
<feature type="region of interest" description="Disordered" evidence="1">
    <location>
        <begin position="1"/>
        <end position="27"/>
    </location>
</feature>